<dbReference type="Gene3D" id="3.40.850.10">
    <property type="entry name" value="Kinesin motor domain"/>
    <property type="match status" value="1"/>
</dbReference>
<dbReference type="PANTHER" id="PTHR47968:SF62">
    <property type="entry name" value="KINESIN FAMILY MEMBER 5A"/>
    <property type="match status" value="1"/>
</dbReference>
<keyword evidence="3" id="KW-0597">Phosphoprotein</keyword>
<keyword evidence="6 15" id="KW-0067">ATP-binding</keyword>
<dbReference type="GO" id="GO:0008017">
    <property type="term" value="F:microtubule binding"/>
    <property type="evidence" value="ECO:0007669"/>
    <property type="project" value="InterPro"/>
</dbReference>
<dbReference type="OrthoDB" id="3176171at2759"/>
<evidence type="ECO:0000256" key="17">
    <source>
        <dbReference type="SAM" id="MobiDB-lite"/>
    </source>
</evidence>
<keyword evidence="8" id="KW-0175">Coiled coil</keyword>
<dbReference type="SUPFAM" id="SSF52540">
    <property type="entry name" value="P-loop containing nucleoside triphosphate hydrolases"/>
    <property type="match status" value="1"/>
</dbReference>
<evidence type="ECO:0000256" key="16">
    <source>
        <dbReference type="RuleBase" id="RU000394"/>
    </source>
</evidence>
<evidence type="ECO:0000313" key="19">
    <source>
        <dbReference type="Proteomes" id="UP000515135"/>
    </source>
</evidence>
<feature type="domain" description="Kinesin motor" evidence="18">
    <location>
        <begin position="8"/>
        <end position="342"/>
    </location>
</feature>
<dbReference type="InterPro" id="IPR001752">
    <property type="entry name" value="Kinesin_motor_dom"/>
</dbReference>
<keyword evidence="2" id="KW-0963">Cytoplasm</keyword>
<dbReference type="Pfam" id="PF00225">
    <property type="entry name" value="Kinesin"/>
    <property type="match status" value="1"/>
</dbReference>
<evidence type="ECO:0000256" key="14">
    <source>
        <dbReference type="ARBA" id="ARBA00063408"/>
    </source>
</evidence>
<evidence type="ECO:0000256" key="5">
    <source>
        <dbReference type="ARBA" id="ARBA00022741"/>
    </source>
</evidence>
<evidence type="ECO:0000313" key="20">
    <source>
        <dbReference type="RefSeq" id="XP_019638146.1"/>
    </source>
</evidence>
<dbReference type="InterPro" id="IPR019821">
    <property type="entry name" value="Kinesin_motor_CS"/>
</dbReference>
<dbReference type="GO" id="GO:0003777">
    <property type="term" value="F:microtubule motor activity"/>
    <property type="evidence" value="ECO:0007669"/>
    <property type="project" value="InterPro"/>
</dbReference>
<dbReference type="GO" id="GO:0007018">
    <property type="term" value="P:microtubule-based movement"/>
    <property type="evidence" value="ECO:0007669"/>
    <property type="project" value="InterPro"/>
</dbReference>
<dbReference type="AlphaFoldDB" id="A0A6P5A8S7"/>
<feature type="region of interest" description="Disordered" evidence="17">
    <location>
        <begin position="499"/>
        <end position="568"/>
    </location>
</feature>
<dbReference type="SMART" id="SM00129">
    <property type="entry name" value="KISc"/>
    <property type="match status" value="1"/>
</dbReference>
<keyword evidence="12" id="KW-0966">Cell projection</keyword>
<comment type="function">
    <text evidence="13">Essential for normal male fertility and for progressive motility of spermatozoa.</text>
</comment>
<feature type="compositionally biased region" description="Pro residues" evidence="17">
    <location>
        <begin position="554"/>
        <end position="567"/>
    </location>
</feature>
<dbReference type="InterPro" id="IPR027417">
    <property type="entry name" value="P-loop_NTPase"/>
</dbReference>
<feature type="binding site" evidence="15">
    <location>
        <begin position="95"/>
        <end position="102"/>
    </location>
    <ligand>
        <name>ATP</name>
        <dbReference type="ChEBI" id="CHEBI:30616"/>
    </ligand>
</feature>
<name>A0A6P5A8S7_BRABE</name>
<comment type="similarity">
    <text evidence="15 16">Belongs to the TRAFAC class myosin-kinesin ATPase superfamily. Kinesin family.</text>
</comment>
<dbReference type="GeneID" id="109480389"/>
<keyword evidence="9" id="KW-0969">Cilium</keyword>
<dbReference type="KEGG" id="bbel:109480389"/>
<dbReference type="GO" id="GO:0005874">
    <property type="term" value="C:microtubule"/>
    <property type="evidence" value="ECO:0007669"/>
    <property type="project" value="UniProtKB-KW"/>
</dbReference>
<accession>A0A6P5A8S7</accession>
<dbReference type="RefSeq" id="XP_019638146.1">
    <property type="nucleotide sequence ID" value="XM_019782587.1"/>
</dbReference>
<evidence type="ECO:0000256" key="1">
    <source>
        <dbReference type="ARBA" id="ARBA00004611"/>
    </source>
</evidence>
<proteinExistence type="inferred from homology"/>
<evidence type="ECO:0000256" key="3">
    <source>
        <dbReference type="ARBA" id="ARBA00022553"/>
    </source>
</evidence>
<keyword evidence="5 15" id="KW-0547">Nucleotide-binding</keyword>
<evidence type="ECO:0000256" key="8">
    <source>
        <dbReference type="ARBA" id="ARBA00023054"/>
    </source>
</evidence>
<organism evidence="19 20">
    <name type="scientific">Branchiostoma belcheri</name>
    <name type="common">Amphioxus</name>
    <dbReference type="NCBI Taxonomy" id="7741"/>
    <lineage>
        <taxon>Eukaryota</taxon>
        <taxon>Metazoa</taxon>
        <taxon>Chordata</taxon>
        <taxon>Cephalochordata</taxon>
        <taxon>Leptocardii</taxon>
        <taxon>Amphioxiformes</taxon>
        <taxon>Branchiostomatidae</taxon>
        <taxon>Branchiostoma</taxon>
    </lineage>
</organism>
<dbReference type="PANTHER" id="PTHR47968">
    <property type="entry name" value="CENTROMERE PROTEIN E"/>
    <property type="match status" value="1"/>
</dbReference>
<dbReference type="PROSITE" id="PS00411">
    <property type="entry name" value="KINESIN_MOTOR_1"/>
    <property type="match status" value="1"/>
</dbReference>
<evidence type="ECO:0000256" key="12">
    <source>
        <dbReference type="ARBA" id="ARBA00023273"/>
    </source>
</evidence>
<dbReference type="FunFam" id="3.40.850.10:FF:000040">
    <property type="entry name" value="Kinesin-like protein"/>
    <property type="match status" value="1"/>
</dbReference>
<evidence type="ECO:0000256" key="10">
    <source>
        <dbReference type="ARBA" id="ARBA00023175"/>
    </source>
</evidence>
<keyword evidence="7" id="KW-0282">Flagellum</keyword>
<keyword evidence="11" id="KW-0206">Cytoskeleton</keyword>
<reference evidence="20" key="1">
    <citation type="submission" date="2025-08" db="UniProtKB">
        <authorList>
            <consortium name="RefSeq"/>
        </authorList>
    </citation>
    <scope>IDENTIFICATION</scope>
    <source>
        <tissue evidence="20">Gonad</tissue>
    </source>
</reference>
<dbReference type="PROSITE" id="PS50067">
    <property type="entry name" value="KINESIN_MOTOR_2"/>
    <property type="match status" value="1"/>
</dbReference>
<evidence type="ECO:0000256" key="15">
    <source>
        <dbReference type="PROSITE-ProRule" id="PRU00283"/>
    </source>
</evidence>
<evidence type="ECO:0000256" key="9">
    <source>
        <dbReference type="ARBA" id="ARBA00023069"/>
    </source>
</evidence>
<evidence type="ECO:0000259" key="18">
    <source>
        <dbReference type="PROSITE" id="PS50067"/>
    </source>
</evidence>
<dbReference type="PRINTS" id="PR00380">
    <property type="entry name" value="KINESINHEAVY"/>
</dbReference>
<keyword evidence="19" id="KW-1185">Reference proteome</keyword>
<gene>
    <name evidence="20" type="primary">LOC109480389</name>
</gene>
<evidence type="ECO:0000256" key="7">
    <source>
        <dbReference type="ARBA" id="ARBA00022846"/>
    </source>
</evidence>
<dbReference type="Pfam" id="PF23735">
    <property type="entry name" value="KIF9"/>
    <property type="match status" value="1"/>
</dbReference>
<evidence type="ECO:0000256" key="6">
    <source>
        <dbReference type="ARBA" id="ARBA00022840"/>
    </source>
</evidence>
<dbReference type="GO" id="GO:0005524">
    <property type="term" value="F:ATP binding"/>
    <property type="evidence" value="ECO:0007669"/>
    <property type="project" value="UniProtKB-UniRule"/>
</dbReference>
<dbReference type="InterPro" id="IPR056524">
    <property type="entry name" value="KIF6/9_C"/>
</dbReference>
<evidence type="ECO:0000256" key="13">
    <source>
        <dbReference type="ARBA" id="ARBA00059553"/>
    </source>
</evidence>
<evidence type="ECO:0000256" key="4">
    <source>
        <dbReference type="ARBA" id="ARBA00022701"/>
    </source>
</evidence>
<keyword evidence="4 16" id="KW-0493">Microtubule</keyword>
<keyword evidence="10 15" id="KW-0505">Motor protein</keyword>
<evidence type="ECO:0000256" key="11">
    <source>
        <dbReference type="ARBA" id="ARBA00023212"/>
    </source>
</evidence>
<comment type="subunit">
    <text evidence="14">Interacts with HYDIN.</text>
</comment>
<protein>
    <recommendedName>
        <fullName evidence="16">Kinesin-like protein</fullName>
    </recommendedName>
</protein>
<dbReference type="InterPro" id="IPR036961">
    <property type="entry name" value="Kinesin_motor_dom_sf"/>
</dbReference>
<dbReference type="InterPro" id="IPR027640">
    <property type="entry name" value="Kinesin-like_fam"/>
</dbReference>
<dbReference type="Proteomes" id="UP000515135">
    <property type="component" value="Unplaced"/>
</dbReference>
<sequence length="777" mass="87304">MSATRGKRVRCFVRTRPTPYFAKELIKFHDDKKTVTARIPKDDRRGVVNNQQLEWQFKMDGILHNSSQDQVFDGVASDMVTSTLDGYNGTLMCYGQTGAGKTFSITGATEGFYQRGIIPRAIAQTFREVDERVEQAITVRISYLEIYNESMFDLLSTLPESAADASPMAIVEDENGVSVKGLSLHVAHNEEEALNLLFEGETNRAIAQHSLNKNSSRSHCIFTIHVESRSRTQSKAAYTVSKLNFVDLAGSERLKKTGSSGNVQREAMYINKSLTFLEQAIIALADKNRDHVPYRQSKLTHALKDSIGGNCNTILIANIWGEANQIEETISTLRFASRMMCISNEPSINTRYDPVLMVKQLEHEIRHLKQELAMHDTLSNRAKVSYDPLSESQLVELQRQVHLYLNDNLDEIEIVNIRQVKEVFAMFKGAVKNMEGAMEAKLREKYTLLEKGEGVGVGLQEGGGVDGKGGQVGELDGQGFGVGVAPPSSKMANAPIIAAKKPKAKKGKERASPTQPKGAASPTPSTRETPQEEISHGKLTTGETLSANVTPATPHAPAPRPTTPPPRTEAFEEFKKEKGSEIYRILSENKEILVNKKTLCKKLAQSVNETKQEIDKTRLIIERKRNERLEQGEFVDEEGETIIDEDEYELLMKLKDLKAGYRRDYDELRAVKQEVQYCQRLVEQCRQRLIQEFDAWYSESFFAVDDTITSTMEGIGIRAGTVIRSRAPLEDEQEKFERLQQELLDPDAAPFYNAKVRTEWRQTTNAAQRQPASFRKP</sequence>
<comment type="subcellular location">
    <subcellularLocation>
        <location evidence="1">Cytoplasm</location>
        <location evidence="1">Cytoskeleton</location>
        <location evidence="1">Flagellum axoneme</location>
    </subcellularLocation>
</comment>
<evidence type="ECO:0000256" key="2">
    <source>
        <dbReference type="ARBA" id="ARBA00022490"/>
    </source>
</evidence>